<dbReference type="GO" id="GO:0006950">
    <property type="term" value="P:response to stress"/>
    <property type="evidence" value="ECO:0007669"/>
    <property type="project" value="TreeGrafter"/>
</dbReference>
<organism evidence="3 5">
    <name type="scientific">Streptomyces nigrescens</name>
    <dbReference type="NCBI Taxonomy" id="1920"/>
    <lineage>
        <taxon>Bacteria</taxon>
        <taxon>Bacillati</taxon>
        <taxon>Actinomycetota</taxon>
        <taxon>Actinomycetes</taxon>
        <taxon>Kitasatosporales</taxon>
        <taxon>Streptomycetaceae</taxon>
        <taxon>Streptomyces</taxon>
    </lineage>
</organism>
<evidence type="ECO:0000313" key="3">
    <source>
        <dbReference type="EMBL" id="GFE22076.1"/>
    </source>
</evidence>
<name>A0A640TIG8_STRNI</name>
<dbReference type="SUPFAM" id="SSF46785">
    <property type="entry name" value="Winged helix' DNA-binding domain"/>
    <property type="match status" value="1"/>
</dbReference>
<dbReference type="Gene3D" id="1.10.10.10">
    <property type="entry name" value="Winged helix-like DNA-binding domain superfamily/Winged helix DNA-binding domain"/>
    <property type="match status" value="1"/>
</dbReference>
<reference evidence="4 6" key="2">
    <citation type="submission" date="2022-12" db="EMBL/GenBank/DDBJ databases">
        <authorList>
            <person name="Ruckert C."/>
            <person name="Busche T."/>
            <person name="Kalinowski J."/>
            <person name="Wittmann C."/>
        </authorList>
    </citation>
    <scope>NUCLEOTIDE SEQUENCE [LARGE SCALE GENOMIC DNA]</scope>
    <source>
        <strain evidence="4 6">DSM 40555</strain>
    </source>
</reference>
<dbReference type="PROSITE" id="PS50995">
    <property type="entry name" value="HTH_MARR_2"/>
    <property type="match status" value="1"/>
</dbReference>
<dbReference type="InterPro" id="IPR039422">
    <property type="entry name" value="MarR/SlyA-like"/>
</dbReference>
<evidence type="ECO:0000313" key="5">
    <source>
        <dbReference type="Proteomes" id="UP000429552"/>
    </source>
</evidence>
<dbReference type="Proteomes" id="UP001210609">
    <property type="component" value="Chromosome"/>
</dbReference>
<dbReference type="PANTHER" id="PTHR33164">
    <property type="entry name" value="TRANSCRIPTIONAL REGULATOR, MARR FAMILY"/>
    <property type="match status" value="1"/>
</dbReference>
<feature type="region of interest" description="Disordered" evidence="1">
    <location>
        <begin position="1"/>
        <end position="29"/>
    </location>
</feature>
<dbReference type="Proteomes" id="UP000429552">
    <property type="component" value="Unassembled WGS sequence"/>
</dbReference>
<evidence type="ECO:0000313" key="4">
    <source>
        <dbReference type="EMBL" id="WAT96686.1"/>
    </source>
</evidence>
<evidence type="ECO:0000259" key="2">
    <source>
        <dbReference type="PROSITE" id="PS50995"/>
    </source>
</evidence>
<dbReference type="AlphaFoldDB" id="A0A640TIG8"/>
<accession>A0A640TIG8</accession>
<gene>
    <name evidence="3" type="ORF">Sliba_25290</name>
    <name evidence="4" type="ORF">STRLI_002539</name>
</gene>
<feature type="domain" description="HTH marR-type" evidence="2">
    <location>
        <begin position="32"/>
        <end position="168"/>
    </location>
</feature>
<dbReference type="EMBL" id="CP114202">
    <property type="protein sequence ID" value="WAT96686.1"/>
    <property type="molecule type" value="Genomic_DNA"/>
</dbReference>
<dbReference type="GO" id="GO:0003700">
    <property type="term" value="F:DNA-binding transcription factor activity"/>
    <property type="evidence" value="ECO:0007669"/>
    <property type="project" value="InterPro"/>
</dbReference>
<feature type="compositionally biased region" description="Acidic residues" evidence="1">
    <location>
        <begin position="10"/>
        <end position="27"/>
    </location>
</feature>
<reference evidence="3 5" key="1">
    <citation type="submission" date="2019-12" db="EMBL/GenBank/DDBJ databases">
        <title>Whole genome shotgun sequence of Streptomyces libani subsp. libani NBRC 13452.</title>
        <authorList>
            <person name="Ichikawa N."/>
            <person name="Kimura A."/>
            <person name="Kitahashi Y."/>
            <person name="Komaki H."/>
            <person name="Tamura T."/>
        </authorList>
    </citation>
    <scope>NUCLEOTIDE SEQUENCE [LARGE SCALE GENOMIC DNA]</scope>
    <source>
        <strain evidence="3 5">NBRC 13452</strain>
    </source>
</reference>
<dbReference type="Pfam" id="PF12802">
    <property type="entry name" value="MarR_2"/>
    <property type="match status" value="1"/>
</dbReference>
<dbReference type="RefSeq" id="WP_159486169.1">
    <property type="nucleotide sequence ID" value="NZ_BLIP01000001.1"/>
</dbReference>
<protein>
    <submittedName>
        <fullName evidence="3 4">Transcriptional regulator</fullName>
    </submittedName>
</protein>
<dbReference type="SMART" id="SM00347">
    <property type="entry name" value="HTH_MARR"/>
    <property type="match status" value="1"/>
</dbReference>
<dbReference type="InterPro" id="IPR036390">
    <property type="entry name" value="WH_DNA-bd_sf"/>
</dbReference>
<dbReference type="InterPro" id="IPR036388">
    <property type="entry name" value="WH-like_DNA-bd_sf"/>
</dbReference>
<dbReference type="EMBL" id="BLIP01000001">
    <property type="protein sequence ID" value="GFE22076.1"/>
    <property type="molecule type" value="Genomic_DNA"/>
</dbReference>
<dbReference type="PANTHER" id="PTHR33164:SF106">
    <property type="entry name" value="TRANSCRIPTIONAL REGULATORY PROTEIN"/>
    <property type="match status" value="1"/>
</dbReference>
<evidence type="ECO:0000313" key="6">
    <source>
        <dbReference type="Proteomes" id="UP001210609"/>
    </source>
</evidence>
<keyword evidence="6" id="KW-1185">Reference proteome</keyword>
<dbReference type="InterPro" id="IPR000835">
    <property type="entry name" value="HTH_MarR-typ"/>
</dbReference>
<evidence type="ECO:0000256" key="1">
    <source>
        <dbReference type="SAM" id="MobiDB-lite"/>
    </source>
</evidence>
<sequence>MARQQAAEEPAGEPGEEPAEESGEQLAEEPAGMDLVHLLREVTLRLDLAGARFAGRNGLHPTDLRALISLLDAARAGDESTPGRLGDRLGLNSAGTTALIDRLERLGLVRRVRDTRDRRRVLLEVDDRALALGQSFFGPLIDRTLALLATFEAGEQAAVRRFLSGVRDAVREEGA</sequence>
<proteinExistence type="predicted"/>